<dbReference type="InterPro" id="IPR011029">
    <property type="entry name" value="DEATH-like_dom_sf"/>
</dbReference>
<dbReference type="InterPro" id="IPR037939">
    <property type="entry name" value="CRADD"/>
</dbReference>
<evidence type="ECO:0000259" key="1">
    <source>
        <dbReference type="PROSITE" id="PS50209"/>
    </source>
</evidence>
<protein>
    <recommendedName>
        <fullName evidence="1">CARD domain-containing protein</fullName>
    </recommendedName>
</protein>
<dbReference type="GO" id="GO:0070513">
    <property type="term" value="F:death domain binding"/>
    <property type="evidence" value="ECO:0007669"/>
    <property type="project" value="InterPro"/>
</dbReference>
<evidence type="ECO:0000313" key="2">
    <source>
        <dbReference type="EMBL" id="EKC26189.1"/>
    </source>
</evidence>
<gene>
    <name evidence="2" type="ORF">CGI_10027176</name>
</gene>
<dbReference type="Pfam" id="PF00619">
    <property type="entry name" value="CARD"/>
    <property type="match status" value="2"/>
</dbReference>
<dbReference type="AlphaFoldDB" id="K1Q468"/>
<dbReference type="EMBL" id="JH823231">
    <property type="protein sequence ID" value="EKC26189.1"/>
    <property type="molecule type" value="Genomic_DNA"/>
</dbReference>
<dbReference type="GO" id="GO:0042981">
    <property type="term" value="P:regulation of apoptotic process"/>
    <property type="evidence" value="ECO:0007669"/>
    <property type="project" value="InterPro"/>
</dbReference>
<accession>K1Q468</accession>
<dbReference type="InterPro" id="IPR001315">
    <property type="entry name" value="CARD"/>
</dbReference>
<dbReference type="PROSITE" id="PS50209">
    <property type="entry name" value="CARD"/>
    <property type="match status" value="2"/>
</dbReference>
<name>K1Q468_MAGGI</name>
<feature type="domain" description="CARD" evidence="1">
    <location>
        <begin position="36"/>
        <end position="118"/>
    </location>
</feature>
<proteinExistence type="predicted"/>
<dbReference type="InParanoid" id="K1Q468"/>
<sequence length="666" mass="76692">MGDSYGPYLQTSDIQDLTAPRLGSLLSSGFYEDVIVRRNYILLNDELSVGWIHDFLLQHEVLSQRDLEDICSGLRPRHVQVDTLLKLLLRHGRSACAKLIQILPDCGYSHILDVIHETTNFKTKEDWMKYQSEIRVHHIEMEHSFLSKTIEPVSTADFVLQELEEDAYSIDDHDQVMNEVSKSRQSKVLLRQVVNYDGVVLNCFLCAVDQIRHVLSGTSIIKRLENANLHIAKGKGRKKVGVYFQDEHLVTVVDLNYDDERRDHVIILKFGNQKKRATQELENVLVRRIQSLDTEIDELANRFMHMSIQDGQAGSVVIFVKALTDSAAENMNKHHLKAFIQKVLQDPEVNRLLPVGIFNIQVETITSGFVKEEVWQIDRDSLTEILTDNRPMLEDELEPFCFLQRFQQDQIFSQDEIESIRKHGSRRYRANEFLRLLQAKGDPAIEVFMDEMRRRGGSYMLQQLIPSSPSSQCKECVRGAILDNYEGIRDEIDVRVTDYTDPPCHSAHALYKDSSERYRSPQALLKHVLECDTALVRFLKVIRSTPIAKLTQSDCTCQGFRELTTRIQRKKRIYNFRISSVVMKDNPHEKEQLVRDVLPAHVGRSPYTHKAVSREKPVSTKKFVLAKTLDLGIERVPLATFTPLIQRFPTSKTKPSKQKNGKTVKK</sequence>
<organism evidence="2">
    <name type="scientific">Magallana gigas</name>
    <name type="common">Pacific oyster</name>
    <name type="synonym">Crassostrea gigas</name>
    <dbReference type="NCBI Taxonomy" id="29159"/>
    <lineage>
        <taxon>Eukaryota</taxon>
        <taxon>Metazoa</taxon>
        <taxon>Spiralia</taxon>
        <taxon>Lophotrochozoa</taxon>
        <taxon>Mollusca</taxon>
        <taxon>Bivalvia</taxon>
        <taxon>Autobranchia</taxon>
        <taxon>Pteriomorphia</taxon>
        <taxon>Ostreida</taxon>
        <taxon>Ostreoidea</taxon>
        <taxon>Ostreidae</taxon>
        <taxon>Magallana</taxon>
    </lineage>
</organism>
<dbReference type="HOGENOM" id="CLU_429109_0_0_1"/>
<dbReference type="CDD" id="cd01671">
    <property type="entry name" value="CARD"/>
    <property type="match status" value="2"/>
</dbReference>
<feature type="domain" description="CARD" evidence="1">
    <location>
        <begin position="378"/>
        <end position="453"/>
    </location>
</feature>
<reference evidence="2" key="1">
    <citation type="journal article" date="2012" name="Nature">
        <title>The oyster genome reveals stress adaptation and complexity of shell formation.</title>
        <authorList>
            <person name="Zhang G."/>
            <person name="Fang X."/>
            <person name="Guo X."/>
            <person name="Li L."/>
            <person name="Luo R."/>
            <person name="Xu F."/>
            <person name="Yang P."/>
            <person name="Zhang L."/>
            <person name="Wang X."/>
            <person name="Qi H."/>
            <person name="Xiong Z."/>
            <person name="Que H."/>
            <person name="Xie Y."/>
            <person name="Holland P.W."/>
            <person name="Paps J."/>
            <person name="Zhu Y."/>
            <person name="Wu F."/>
            <person name="Chen Y."/>
            <person name="Wang J."/>
            <person name="Peng C."/>
            <person name="Meng J."/>
            <person name="Yang L."/>
            <person name="Liu J."/>
            <person name="Wen B."/>
            <person name="Zhang N."/>
            <person name="Huang Z."/>
            <person name="Zhu Q."/>
            <person name="Feng Y."/>
            <person name="Mount A."/>
            <person name="Hedgecock D."/>
            <person name="Xu Z."/>
            <person name="Liu Y."/>
            <person name="Domazet-Loso T."/>
            <person name="Du Y."/>
            <person name="Sun X."/>
            <person name="Zhang S."/>
            <person name="Liu B."/>
            <person name="Cheng P."/>
            <person name="Jiang X."/>
            <person name="Li J."/>
            <person name="Fan D."/>
            <person name="Wang W."/>
            <person name="Fu W."/>
            <person name="Wang T."/>
            <person name="Wang B."/>
            <person name="Zhang J."/>
            <person name="Peng Z."/>
            <person name="Li Y."/>
            <person name="Li N."/>
            <person name="Wang J."/>
            <person name="Chen M."/>
            <person name="He Y."/>
            <person name="Tan F."/>
            <person name="Song X."/>
            <person name="Zheng Q."/>
            <person name="Huang R."/>
            <person name="Yang H."/>
            <person name="Du X."/>
            <person name="Chen L."/>
            <person name="Yang M."/>
            <person name="Gaffney P.M."/>
            <person name="Wang S."/>
            <person name="Luo L."/>
            <person name="She Z."/>
            <person name="Ming Y."/>
            <person name="Huang W."/>
            <person name="Zhang S."/>
            <person name="Huang B."/>
            <person name="Zhang Y."/>
            <person name="Qu T."/>
            <person name="Ni P."/>
            <person name="Miao G."/>
            <person name="Wang J."/>
            <person name="Wang Q."/>
            <person name="Steinberg C.E."/>
            <person name="Wang H."/>
            <person name="Li N."/>
            <person name="Qian L."/>
            <person name="Zhang G."/>
            <person name="Li Y."/>
            <person name="Yang H."/>
            <person name="Liu X."/>
            <person name="Wang J."/>
            <person name="Yin Y."/>
            <person name="Wang J."/>
        </authorList>
    </citation>
    <scope>NUCLEOTIDE SEQUENCE [LARGE SCALE GENOMIC DNA]</scope>
    <source>
        <strain evidence="2">05x7-T-G4-1.051#20</strain>
    </source>
</reference>
<dbReference type="Gene3D" id="1.10.533.10">
    <property type="entry name" value="Death Domain, Fas"/>
    <property type="match status" value="2"/>
</dbReference>
<dbReference type="PANTHER" id="PTHR15034:SF5">
    <property type="entry name" value="DEATH DOMAIN-CONTAINING PROTEIN CRADD"/>
    <property type="match status" value="1"/>
</dbReference>
<dbReference type="PANTHER" id="PTHR15034">
    <property type="entry name" value="DEATH DOMAIN-CONTAINING PROTEIN CRADD"/>
    <property type="match status" value="1"/>
</dbReference>
<dbReference type="SUPFAM" id="SSF47986">
    <property type="entry name" value="DEATH domain"/>
    <property type="match status" value="2"/>
</dbReference>
<dbReference type="GO" id="GO:0002020">
    <property type="term" value="F:protease binding"/>
    <property type="evidence" value="ECO:0007669"/>
    <property type="project" value="InterPro"/>
</dbReference>